<feature type="transmembrane region" description="Helical" evidence="6">
    <location>
        <begin position="12"/>
        <end position="30"/>
    </location>
</feature>
<evidence type="ECO:0000313" key="8">
    <source>
        <dbReference type="Proteomes" id="UP000542776"/>
    </source>
</evidence>
<dbReference type="GO" id="GO:0015920">
    <property type="term" value="P:lipopolysaccharide transport"/>
    <property type="evidence" value="ECO:0007669"/>
    <property type="project" value="TreeGrafter"/>
</dbReference>
<accession>A0A7W6H481</accession>
<dbReference type="GO" id="GO:0043190">
    <property type="term" value="C:ATP-binding cassette (ABC) transporter complex"/>
    <property type="evidence" value="ECO:0007669"/>
    <property type="project" value="TreeGrafter"/>
</dbReference>
<evidence type="ECO:0000313" key="7">
    <source>
        <dbReference type="EMBL" id="MBB3998570.1"/>
    </source>
</evidence>
<dbReference type="RefSeq" id="WP_183200104.1">
    <property type="nucleotide sequence ID" value="NZ_JACIEK010000005.1"/>
</dbReference>
<evidence type="ECO:0000256" key="1">
    <source>
        <dbReference type="ARBA" id="ARBA00004651"/>
    </source>
</evidence>
<comment type="subcellular location">
    <subcellularLocation>
        <location evidence="1">Cell membrane</location>
        <topology evidence="1">Multi-pass membrane protein</topology>
    </subcellularLocation>
</comment>
<feature type="transmembrane region" description="Helical" evidence="6">
    <location>
        <begin position="310"/>
        <end position="330"/>
    </location>
</feature>
<organism evidence="7 8">
    <name type="scientific">Aureimonas pseudogalii</name>
    <dbReference type="NCBI Taxonomy" id="1744844"/>
    <lineage>
        <taxon>Bacteria</taxon>
        <taxon>Pseudomonadati</taxon>
        <taxon>Pseudomonadota</taxon>
        <taxon>Alphaproteobacteria</taxon>
        <taxon>Hyphomicrobiales</taxon>
        <taxon>Aurantimonadaceae</taxon>
        <taxon>Aureimonas</taxon>
    </lineage>
</organism>
<reference evidence="7 8" key="1">
    <citation type="submission" date="2020-08" db="EMBL/GenBank/DDBJ databases">
        <title>Genomic Encyclopedia of Type Strains, Phase IV (KMG-IV): sequencing the most valuable type-strain genomes for metagenomic binning, comparative biology and taxonomic classification.</title>
        <authorList>
            <person name="Goeker M."/>
        </authorList>
    </citation>
    <scope>NUCLEOTIDE SEQUENCE [LARGE SCALE GENOMIC DNA]</scope>
    <source>
        <strain evidence="7 8">DSM 102238</strain>
    </source>
</reference>
<keyword evidence="2" id="KW-1003">Cell membrane</keyword>
<keyword evidence="3 6" id="KW-0812">Transmembrane</keyword>
<comment type="caution">
    <text evidence="7">The sequence shown here is derived from an EMBL/GenBank/DDBJ whole genome shotgun (WGS) entry which is preliminary data.</text>
</comment>
<dbReference type="Pfam" id="PF03739">
    <property type="entry name" value="LptF_LptG"/>
    <property type="match status" value="1"/>
</dbReference>
<dbReference type="PANTHER" id="PTHR33529">
    <property type="entry name" value="SLR0882 PROTEIN-RELATED"/>
    <property type="match status" value="1"/>
</dbReference>
<feature type="transmembrane region" description="Helical" evidence="6">
    <location>
        <begin position="50"/>
        <end position="77"/>
    </location>
</feature>
<sequence>MKLIERYIFKRALAFSAGSLAALVLIVWIVQVLQRLDIVRTSATAAGNILWIALMLMPDLAAGVLPFAILIGSIQALNSLNTDSERAVIAAAGGSRNVIAKPILVLGFIGAAIVLFNSNVVGPAASSAFQNGVRAINADAISLFLQPGRFEKVQDGLVMSIEEARGPNVRGLFLSDTRDPTLDLTYFAREATIVERLGQSYLVLDDGQLHRRTNADGAVSIIEFQTYAFDLANLRPVETGDWIRMSERSTRDLLNPDPNDRVYQLHPNQFVEELAQRRTDWLYAIAFVLWALIIAGHPRTNRQGAGPAMGLGLAGALVLKALGFITLSLVSDNAAYAGVVYALPISAILLDLWLVWRNVNPVDMAVVRWTSDAIRRLGQAIWRILPTRFFVGRTPGA</sequence>
<dbReference type="PANTHER" id="PTHR33529:SF6">
    <property type="entry name" value="YJGP_YJGQ FAMILY PERMEASE"/>
    <property type="match status" value="1"/>
</dbReference>
<keyword evidence="5 6" id="KW-0472">Membrane</keyword>
<feature type="transmembrane region" description="Helical" evidence="6">
    <location>
        <begin position="336"/>
        <end position="356"/>
    </location>
</feature>
<protein>
    <submittedName>
        <fullName evidence="7">Lipopolysaccharide export system permease protein</fullName>
    </submittedName>
</protein>
<name>A0A7W6H481_9HYPH</name>
<feature type="transmembrane region" description="Helical" evidence="6">
    <location>
        <begin position="281"/>
        <end position="298"/>
    </location>
</feature>
<evidence type="ECO:0000256" key="5">
    <source>
        <dbReference type="ARBA" id="ARBA00023136"/>
    </source>
</evidence>
<evidence type="ECO:0000256" key="3">
    <source>
        <dbReference type="ARBA" id="ARBA00022692"/>
    </source>
</evidence>
<evidence type="ECO:0000256" key="2">
    <source>
        <dbReference type="ARBA" id="ARBA00022475"/>
    </source>
</evidence>
<feature type="transmembrane region" description="Helical" evidence="6">
    <location>
        <begin position="98"/>
        <end position="116"/>
    </location>
</feature>
<evidence type="ECO:0000256" key="6">
    <source>
        <dbReference type="SAM" id="Phobius"/>
    </source>
</evidence>
<evidence type="ECO:0000256" key="4">
    <source>
        <dbReference type="ARBA" id="ARBA00022989"/>
    </source>
</evidence>
<keyword evidence="8" id="KW-1185">Reference proteome</keyword>
<dbReference type="Proteomes" id="UP000542776">
    <property type="component" value="Unassembled WGS sequence"/>
</dbReference>
<dbReference type="AlphaFoldDB" id="A0A7W6H481"/>
<keyword evidence="4 6" id="KW-1133">Transmembrane helix</keyword>
<proteinExistence type="predicted"/>
<gene>
    <name evidence="7" type="ORF">GGR04_002411</name>
</gene>
<dbReference type="InterPro" id="IPR005495">
    <property type="entry name" value="LptG/LptF_permease"/>
</dbReference>
<dbReference type="EMBL" id="JACIEK010000005">
    <property type="protein sequence ID" value="MBB3998570.1"/>
    <property type="molecule type" value="Genomic_DNA"/>
</dbReference>